<evidence type="ECO:0000256" key="7">
    <source>
        <dbReference type="SAM" id="Coils"/>
    </source>
</evidence>
<evidence type="ECO:0000256" key="2">
    <source>
        <dbReference type="ARBA" id="ARBA00023015"/>
    </source>
</evidence>
<dbReference type="CDD" id="cd14691">
    <property type="entry name" value="bZIP_XBP1"/>
    <property type="match status" value="1"/>
</dbReference>
<evidence type="ECO:0000313" key="9">
    <source>
        <dbReference type="EMBL" id="QVD39633.1"/>
    </source>
</evidence>
<reference evidence="9" key="1">
    <citation type="journal article" date="2021" name="J. Neurophysiol.">
        <title>Gene transcription changes in a locust model of noise-induced deafness.</title>
        <authorList>
            <person name="French A.S."/>
            <person name="Warren B."/>
        </authorList>
    </citation>
    <scope>NUCLEOTIDE SEQUENCE</scope>
</reference>
<dbReference type="PROSITE" id="PS50217">
    <property type="entry name" value="BZIP"/>
    <property type="match status" value="1"/>
</dbReference>
<dbReference type="SUPFAM" id="SSF57959">
    <property type="entry name" value="Leucine zipper domain"/>
    <property type="match status" value="1"/>
</dbReference>
<evidence type="ECO:0000256" key="1">
    <source>
        <dbReference type="ARBA" id="ARBA00022843"/>
    </source>
</evidence>
<dbReference type="AlphaFoldDB" id="A0A8E5JTL5"/>
<dbReference type="GO" id="GO:0000977">
    <property type="term" value="F:RNA polymerase II transcription regulatory region sequence-specific DNA binding"/>
    <property type="evidence" value="ECO:0007669"/>
    <property type="project" value="TreeGrafter"/>
</dbReference>
<keyword evidence="1" id="KW-0832">Ubl conjugation</keyword>
<feature type="coiled-coil region" evidence="7">
    <location>
        <begin position="100"/>
        <end position="148"/>
    </location>
</feature>
<accession>A0A8E5JTL5</accession>
<evidence type="ECO:0000259" key="8">
    <source>
        <dbReference type="PROSITE" id="PS50217"/>
    </source>
</evidence>
<dbReference type="RefSeq" id="XP_049830092.1">
    <property type="nucleotide sequence ID" value="XM_049974135.1"/>
</dbReference>
<name>A0A8E5JTL5_SCHGR</name>
<keyword evidence="3" id="KW-0238">DNA-binding</keyword>
<dbReference type="EMBL" id="MW962867">
    <property type="protein sequence ID" value="QVD39633.1"/>
    <property type="molecule type" value="mRNA"/>
</dbReference>
<dbReference type="PANTHER" id="PTHR46542:SF1">
    <property type="entry name" value="X-BOX BINDING PROTEIN 1"/>
    <property type="match status" value="1"/>
</dbReference>
<dbReference type="InterPro" id="IPR046347">
    <property type="entry name" value="bZIP_sf"/>
</dbReference>
<dbReference type="SMART" id="SM00338">
    <property type="entry name" value="BRLZ"/>
    <property type="match status" value="1"/>
</dbReference>
<dbReference type="Pfam" id="PF07716">
    <property type="entry name" value="bZIP_2"/>
    <property type="match status" value="1"/>
</dbReference>
<evidence type="ECO:0000256" key="6">
    <source>
        <dbReference type="ARBA" id="ARBA00040165"/>
    </source>
</evidence>
<dbReference type="InterPro" id="IPR004827">
    <property type="entry name" value="bZIP"/>
</dbReference>
<dbReference type="PANTHER" id="PTHR46542">
    <property type="entry name" value="X-BOX BINDING PROTEIN 1"/>
    <property type="match status" value="1"/>
</dbReference>
<proteinExistence type="evidence at transcript level"/>
<organism evidence="9">
    <name type="scientific">Schistocerca gregaria</name>
    <name type="common">Desert locust</name>
    <name type="synonym">Gryllus gregarius</name>
    <dbReference type="NCBI Taxonomy" id="7010"/>
    <lineage>
        <taxon>Eukaryota</taxon>
        <taxon>Metazoa</taxon>
        <taxon>Ecdysozoa</taxon>
        <taxon>Arthropoda</taxon>
        <taxon>Hexapoda</taxon>
        <taxon>Insecta</taxon>
        <taxon>Pterygota</taxon>
        <taxon>Neoptera</taxon>
        <taxon>Polyneoptera</taxon>
        <taxon>Orthoptera</taxon>
        <taxon>Caelifera</taxon>
        <taxon>Acrididea</taxon>
        <taxon>Acridomorpha</taxon>
        <taxon>Acridoidea</taxon>
        <taxon>Acrididae</taxon>
        <taxon>Cyrtacanthacridinae</taxon>
        <taxon>Schistocerca</taxon>
    </lineage>
</organism>
<dbReference type="CTD" id="7494"/>
<keyword evidence="5" id="KW-0539">Nucleus</keyword>
<keyword evidence="4" id="KW-0804">Transcription</keyword>
<dbReference type="KEGG" id="sgre:126271248"/>
<dbReference type="InterPro" id="IPR052470">
    <property type="entry name" value="ER_Stress-Reg_TF"/>
</dbReference>
<keyword evidence="7" id="KW-0175">Coiled coil</keyword>
<sequence length="259" mass="29781">MSATRTIVIPSLSNCIGKLPSVVAPRNVICTKPEDAMLFTNSSPLTCISTLEKIPRIPTTNINVEEKRQPSRKRRLDHLTLEEKLQRKKLKNRVAAQTSRDRKKAKMDELETIVKELRDKTNQLSAQCERLLRENRRLSEQNEELRRQQCGCQALGVSCRPAVAGPAVSTSPLPQGQSLQLAQGLGHLMTTLFLLFSLISQMTTLHSWKSWQTVCWEKEIVQWMERRKMSARLGNRGKTIVLLKWWGRHQKTWKPLEDY</sequence>
<dbReference type="GeneID" id="126271248"/>
<dbReference type="GO" id="GO:0005634">
    <property type="term" value="C:nucleus"/>
    <property type="evidence" value="ECO:0007669"/>
    <property type="project" value="TreeGrafter"/>
</dbReference>
<evidence type="ECO:0000256" key="3">
    <source>
        <dbReference type="ARBA" id="ARBA00023125"/>
    </source>
</evidence>
<protein>
    <recommendedName>
        <fullName evidence="6">X-box-binding protein 1</fullName>
    </recommendedName>
</protein>
<dbReference type="GO" id="GO:0000981">
    <property type="term" value="F:DNA-binding transcription factor activity, RNA polymerase II-specific"/>
    <property type="evidence" value="ECO:0007669"/>
    <property type="project" value="TreeGrafter"/>
</dbReference>
<dbReference type="PROSITE" id="PS00036">
    <property type="entry name" value="BZIP_BASIC"/>
    <property type="match status" value="1"/>
</dbReference>
<evidence type="ECO:0000256" key="5">
    <source>
        <dbReference type="ARBA" id="ARBA00023242"/>
    </source>
</evidence>
<keyword evidence="2" id="KW-0805">Transcription regulation</keyword>
<evidence type="ECO:0000256" key="4">
    <source>
        <dbReference type="ARBA" id="ARBA00023163"/>
    </source>
</evidence>
<dbReference type="Gene3D" id="1.20.5.170">
    <property type="match status" value="1"/>
</dbReference>
<dbReference type="OrthoDB" id="20960at2759"/>
<feature type="domain" description="BZIP" evidence="8">
    <location>
        <begin position="82"/>
        <end position="145"/>
    </location>
</feature>